<keyword evidence="3 7" id="KW-0479">Metal-binding</keyword>
<dbReference type="RefSeq" id="WP_336806098.1">
    <property type="nucleotide sequence ID" value="NZ_JBBBNY010000001.1"/>
</dbReference>
<evidence type="ECO:0000313" key="12">
    <source>
        <dbReference type="Proteomes" id="UP001381174"/>
    </source>
</evidence>
<reference evidence="11 12" key="1">
    <citation type="journal article" date="2014" name="Int. J. Syst. Evol. Microbiol.">
        <title>Fulvimonas yonginensis sp. nov., isolated from greenhouse soil, and emended description of the genus Fulvimonas.</title>
        <authorList>
            <person name="Ahn J.H."/>
            <person name="Kim S.J."/>
            <person name="Weon H.Y."/>
            <person name="Hong S.B."/>
            <person name="Seok S.J."/>
            <person name="Kwon S.W."/>
        </authorList>
    </citation>
    <scope>NUCLEOTIDE SEQUENCE [LARGE SCALE GENOMIC DNA]</scope>
    <source>
        <strain evidence="11 12">KACC 16952</strain>
    </source>
</reference>
<evidence type="ECO:0000256" key="4">
    <source>
        <dbReference type="ARBA" id="ARBA00022801"/>
    </source>
</evidence>
<dbReference type="SUPFAM" id="SSF55486">
    <property type="entry name" value="Metalloproteases ('zincins'), catalytic domain"/>
    <property type="match status" value="1"/>
</dbReference>
<keyword evidence="11" id="KW-0121">Carboxypeptidase</keyword>
<evidence type="ECO:0000256" key="5">
    <source>
        <dbReference type="ARBA" id="ARBA00022833"/>
    </source>
</evidence>
<comment type="cofactor">
    <cofactor evidence="7">
        <name>Zn(2+)</name>
        <dbReference type="ChEBI" id="CHEBI:29105"/>
    </cofactor>
    <text evidence="7">Binds 1 zinc ion.</text>
</comment>
<comment type="caution">
    <text evidence="11">The sequence shown here is derived from an EMBL/GenBank/DDBJ whole genome shotgun (WGS) entry which is preliminary data.</text>
</comment>
<dbReference type="NCBIfam" id="NF007624">
    <property type="entry name" value="PRK10280.1"/>
    <property type="match status" value="1"/>
</dbReference>
<feature type="signal peptide" evidence="9">
    <location>
        <begin position="1"/>
        <end position="16"/>
    </location>
</feature>
<dbReference type="PANTHER" id="PTHR43660:SF1">
    <property type="entry name" value="DIPEPTIDYL CARBOXYPEPTIDASE"/>
    <property type="match status" value="1"/>
</dbReference>
<feature type="compositionally biased region" description="Low complexity" evidence="8">
    <location>
        <begin position="26"/>
        <end position="41"/>
    </location>
</feature>
<dbReference type="PANTHER" id="PTHR43660">
    <property type="entry name" value="DIPEPTIDYL CARBOXYPEPTIDASE"/>
    <property type="match status" value="1"/>
</dbReference>
<accession>A0ABU8J855</accession>
<dbReference type="InterPro" id="IPR045090">
    <property type="entry name" value="Pept_M3A_M3B"/>
</dbReference>
<proteinExistence type="inferred from homology"/>
<dbReference type="Gene3D" id="1.10.1370.40">
    <property type="match status" value="3"/>
</dbReference>
<evidence type="ECO:0000256" key="1">
    <source>
        <dbReference type="ARBA" id="ARBA00006040"/>
    </source>
</evidence>
<keyword evidence="12" id="KW-1185">Reference proteome</keyword>
<dbReference type="InterPro" id="IPR034005">
    <property type="entry name" value="M3A_DCP"/>
</dbReference>
<evidence type="ECO:0000259" key="10">
    <source>
        <dbReference type="Pfam" id="PF01432"/>
    </source>
</evidence>
<keyword evidence="4 7" id="KW-0378">Hydrolase</keyword>
<dbReference type="InterPro" id="IPR001567">
    <property type="entry name" value="Pept_M3A_M3B_dom"/>
</dbReference>
<name>A0ABU8J855_9GAMM</name>
<sequence>MPRLRLLVIATSIAMAACSQSSNDHQSTPAPAASAPASAASTAQTNAANPFFTASTLPFQAPPFDKIKESDYQPAIEEGMRQHLAEIEKIADNPEAPTFDNTLVAMEKSGALLKRVMLAFDTVTGANTSDALQKVQEEEAPRLAAHQDAIYLNPKLFQRIQTIYDQRDKLNLDPESRRLVEVTYKDFVHNGAKLSDADKAKLKELNKEESTLSTQFTNKLLAATKAGALTVDDKAKLAGLSEGDLAAAAQAAKSRDLDGKWVIPLQNTTQQPALKELEDRATREALFKASWDRAEHGGDNDTRATIERIAQIRAEQARLLGYPTFAAWKLEDQMAKTPDRAIDFMQNLVPAATARAEREAKDIQAVIDQQHGGFKLAAWDWQHYAEQVRKARYDLDESQIKPYFELDNVLQNGVFYAANQLYGLTFKERHDIPVWQPDVRVFEVFDKDGTSMALFYCDYFKRDNKGGGAWMSNLVEQSTLLGTKPVVYNVANFTKPAPGQPALLSYDDVITMFHEFGHALHGMFADTRYPSLSGANTARDFVEFPSQFNEHWATDPKIFAHYARHYQTGEPMPQALVDKIKKARNFNKGYDMTELVAAALLDMGWHTLPADAPRQDADKFEMDTLSKDKINLSYVPPRYRSSYFQHIWGNGYAAGYYAYLWTQMLADDGFEWFKEHGGLTRANGDRFRRMVLSRGNTEDLAQMYRDWRGKDPSVEPMLIDRGLKEAPKGGGK</sequence>
<protein>
    <submittedName>
        <fullName evidence="11">Peptidyl-dipeptidase Dcp</fullName>
        <ecNumber evidence="11">3.4.15.5</ecNumber>
    </submittedName>
</protein>
<dbReference type="EMBL" id="JBBBNY010000001">
    <property type="protein sequence ID" value="MEI7035490.1"/>
    <property type="molecule type" value="Genomic_DNA"/>
</dbReference>
<evidence type="ECO:0000256" key="8">
    <source>
        <dbReference type="SAM" id="MobiDB-lite"/>
    </source>
</evidence>
<evidence type="ECO:0000256" key="7">
    <source>
        <dbReference type="RuleBase" id="RU003435"/>
    </source>
</evidence>
<dbReference type="PROSITE" id="PS51257">
    <property type="entry name" value="PROKAR_LIPOPROTEIN"/>
    <property type="match status" value="1"/>
</dbReference>
<dbReference type="Proteomes" id="UP001381174">
    <property type="component" value="Unassembled WGS sequence"/>
</dbReference>
<evidence type="ECO:0000256" key="3">
    <source>
        <dbReference type="ARBA" id="ARBA00022723"/>
    </source>
</evidence>
<dbReference type="GO" id="GO:0004180">
    <property type="term" value="F:carboxypeptidase activity"/>
    <property type="evidence" value="ECO:0007669"/>
    <property type="project" value="UniProtKB-KW"/>
</dbReference>
<comment type="similarity">
    <text evidence="1 7">Belongs to the peptidase M3 family.</text>
</comment>
<keyword evidence="2 7" id="KW-0645">Protease</keyword>
<gene>
    <name evidence="11" type="primary">dcp</name>
    <name evidence="11" type="ORF">WAT24_01825</name>
</gene>
<dbReference type="Pfam" id="PF01432">
    <property type="entry name" value="Peptidase_M3"/>
    <property type="match status" value="1"/>
</dbReference>
<feature type="region of interest" description="Disordered" evidence="8">
    <location>
        <begin position="20"/>
        <end position="41"/>
    </location>
</feature>
<keyword evidence="9" id="KW-0732">Signal</keyword>
<dbReference type="GO" id="GO:0008241">
    <property type="term" value="F:peptidyl-dipeptidase activity"/>
    <property type="evidence" value="ECO:0007669"/>
    <property type="project" value="UniProtKB-EC"/>
</dbReference>
<evidence type="ECO:0000313" key="11">
    <source>
        <dbReference type="EMBL" id="MEI7035490.1"/>
    </source>
</evidence>
<evidence type="ECO:0000256" key="2">
    <source>
        <dbReference type="ARBA" id="ARBA00022670"/>
    </source>
</evidence>
<keyword evidence="6 7" id="KW-0482">Metalloprotease</keyword>
<evidence type="ECO:0000256" key="6">
    <source>
        <dbReference type="ARBA" id="ARBA00023049"/>
    </source>
</evidence>
<dbReference type="EC" id="3.4.15.5" evidence="11"/>
<feature type="chain" id="PRO_5047299623" evidence="9">
    <location>
        <begin position="17"/>
        <end position="732"/>
    </location>
</feature>
<organism evidence="11 12">
    <name type="scientific">Fulvimonas yonginensis</name>
    <dbReference type="NCBI Taxonomy" id="1495200"/>
    <lineage>
        <taxon>Bacteria</taxon>
        <taxon>Pseudomonadati</taxon>
        <taxon>Pseudomonadota</taxon>
        <taxon>Gammaproteobacteria</taxon>
        <taxon>Lysobacterales</taxon>
        <taxon>Rhodanobacteraceae</taxon>
        <taxon>Fulvimonas</taxon>
    </lineage>
</organism>
<keyword evidence="5 7" id="KW-0862">Zinc</keyword>
<dbReference type="CDD" id="cd06456">
    <property type="entry name" value="M3A_DCP"/>
    <property type="match status" value="1"/>
</dbReference>
<feature type="domain" description="Peptidase M3A/M3B catalytic" evidence="10">
    <location>
        <begin position="274"/>
        <end position="720"/>
    </location>
</feature>
<evidence type="ECO:0000256" key="9">
    <source>
        <dbReference type="SAM" id="SignalP"/>
    </source>
</evidence>